<accession>A0A9P0KZJ0</accession>
<gene>
    <name evidence="1" type="ORF">ACAOBT_LOCUS14289</name>
</gene>
<protein>
    <submittedName>
        <fullName evidence="1">Uncharacterized protein</fullName>
    </submittedName>
</protein>
<evidence type="ECO:0000313" key="1">
    <source>
        <dbReference type="EMBL" id="CAH1981041.1"/>
    </source>
</evidence>
<proteinExistence type="predicted"/>
<dbReference type="EMBL" id="CAKOFQ010006904">
    <property type="protein sequence ID" value="CAH1981041.1"/>
    <property type="molecule type" value="Genomic_DNA"/>
</dbReference>
<keyword evidence="2" id="KW-1185">Reference proteome</keyword>
<comment type="caution">
    <text evidence="1">The sequence shown here is derived from an EMBL/GenBank/DDBJ whole genome shotgun (WGS) entry which is preliminary data.</text>
</comment>
<reference evidence="1" key="1">
    <citation type="submission" date="2022-03" db="EMBL/GenBank/DDBJ databases">
        <authorList>
            <person name="Sayadi A."/>
        </authorList>
    </citation>
    <scope>NUCLEOTIDE SEQUENCE</scope>
</reference>
<dbReference type="AlphaFoldDB" id="A0A9P0KZJ0"/>
<evidence type="ECO:0000313" key="2">
    <source>
        <dbReference type="Proteomes" id="UP001152888"/>
    </source>
</evidence>
<sequence>MELTFKIVKPSFYLSMAFKTPVSDRNLLLGKFPKAEQLQRGMAEANTKTGPTEPLQKEFSLFMTTFKPFQNM</sequence>
<name>A0A9P0KZJ0_ACAOB</name>
<organism evidence="1 2">
    <name type="scientific">Acanthoscelides obtectus</name>
    <name type="common">Bean weevil</name>
    <name type="synonym">Bruchus obtectus</name>
    <dbReference type="NCBI Taxonomy" id="200917"/>
    <lineage>
        <taxon>Eukaryota</taxon>
        <taxon>Metazoa</taxon>
        <taxon>Ecdysozoa</taxon>
        <taxon>Arthropoda</taxon>
        <taxon>Hexapoda</taxon>
        <taxon>Insecta</taxon>
        <taxon>Pterygota</taxon>
        <taxon>Neoptera</taxon>
        <taxon>Endopterygota</taxon>
        <taxon>Coleoptera</taxon>
        <taxon>Polyphaga</taxon>
        <taxon>Cucujiformia</taxon>
        <taxon>Chrysomeloidea</taxon>
        <taxon>Chrysomelidae</taxon>
        <taxon>Bruchinae</taxon>
        <taxon>Bruchini</taxon>
        <taxon>Acanthoscelides</taxon>
    </lineage>
</organism>
<dbReference type="Proteomes" id="UP001152888">
    <property type="component" value="Unassembled WGS sequence"/>
</dbReference>